<proteinExistence type="predicted"/>
<evidence type="ECO:0000256" key="1">
    <source>
        <dbReference type="ARBA" id="ARBA00022679"/>
    </source>
</evidence>
<dbReference type="PANTHER" id="PTHR43289:SF34">
    <property type="entry name" value="SERINE_THREONINE-PROTEIN KINASE YBDM-RELATED"/>
    <property type="match status" value="1"/>
</dbReference>
<organism evidence="8 9">
    <name type="scientific">Gemmata palustris</name>
    <dbReference type="NCBI Taxonomy" id="2822762"/>
    <lineage>
        <taxon>Bacteria</taxon>
        <taxon>Pseudomonadati</taxon>
        <taxon>Planctomycetota</taxon>
        <taxon>Planctomycetia</taxon>
        <taxon>Gemmatales</taxon>
        <taxon>Gemmataceae</taxon>
        <taxon>Gemmata</taxon>
    </lineage>
</organism>
<dbReference type="Gene3D" id="3.30.200.20">
    <property type="entry name" value="Phosphorylase Kinase, domain 1"/>
    <property type="match status" value="1"/>
</dbReference>
<evidence type="ECO:0000256" key="2">
    <source>
        <dbReference type="ARBA" id="ARBA00022741"/>
    </source>
</evidence>
<dbReference type="GO" id="GO:0004674">
    <property type="term" value="F:protein serine/threonine kinase activity"/>
    <property type="evidence" value="ECO:0007669"/>
    <property type="project" value="UniProtKB-KW"/>
</dbReference>
<feature type="region of interest" description="Disordered" evidence="6">
    <location>
        <begin position="353"/>
        <end position="379"/>
    </location>
</feature>
<dbReference type="EMBL" id="JAGKQQ010000002">
    <property type="protein sequence ID" value="MBP3960450.1"/>
    <property type="molecule type" value="Genomic_DNA"/>
</dbReference>
<evidence type="ECO:0000256" key="3">
    <source>
        <dbReference type="ARBA" id="ARBA00022777"/>
    </source>
</evidence>
<evidence type="ECO:0000259" key="7">
    <source>
        <dbReference type="PROSITE" id="PS50011"/>
    </source>
</evidence>
<evidence type="ECO:0000256" key="5">
    <source>
        <dbReference type="PROSITE-ProRule" id="PRU10141"/>
    </source>
</evidence>
<accession>A0ABS5C3P9</accession>
<dbReference type="Proteomes" id="UP000676565">
    <property type="component" value="Unassembled WGS sequence"/>
</dbReference>
<reference evidence="8 9" key="1">
    <citation type="submission" date="2021-04" db="EMBL/GenBank/DDBJ databases">
        <authorList>
            <person name="Ivanova A."/>
        </authorList>
    </citation>
    <scope>NUCLEOTIDE SEQUENCE [LARGE SCALE GENOMIC DNA]</scope>
    <source>
        <strain evidence="8 9">G18</strain>
    </source>
</reference>
<dbReference type="PROSITE" id="PS00107">
    <property type="entry name" value="PROTEIN_KINASE_ATP"/>
    <property type="match status" value="1"/>
</dbReference>
<dbReference type="CDD" id="cd14014">
    <property type="entry name" value="STKc_PknB_like"/>
    <property type="match status" value="1"/>
</dbReference>
<evidence type="ECO:0000313" key="8">
    <source>
        <dbReference type="EMBL" id="MBP3960450.1"/>
    </source>
</evidence>
<feature type="domain" description="Protein kinase" evidence="7">
    <location>
        <begin position="61"/>
        <end position="328"/>
    </location>
</feature>
<dbReference type="PROSITE" id="PS50011">
    <property type="entry name" value="PROTEIN_KINASE_DOM"/>
    <property type="match status" value="1"/>
</dbReference>
<comment type="caution">
    <text evidence="8">The sequence shown here is derived from an EMBL/GenBank/DDBJ whole genome shotgun (WGS) entry which is preliminary data.</text>
</comment>
<dbReference type="Pfam" id="PF00069">
    <property type="entry name" value="Pkinase"/>
    <property type="match status" value="1"/>
</dbReference>
<dbReference type="RefSeq" id="WP_210662524.1">
    <property type="nucleotide sequence ID" value="NZ_JAGKQQ010000002.1"/>
</dbReference>
<keyword evidence="1" id="KW-0808">Transferase</keyword>
<protein>
    <submittedName>
        <fullName evidence="8">Serine/threonine protein kinase</fullName>
    </submittedName>
</protein>
<feature type="binding site" evidence="5">
    <location>
        <position position="90"/>
    </location>
    <ligand>
        <name>ATP</name>
        <dbReference type="ChEBI" id="CHEBI:30616"/>
    </ligand>
</feature>
<sequence length="379" mass="41040">MLIDQLALLAPERCADLDGLRAQFACEEQLTAEFVRRKWLTQLQGRWLLRGHGPRLIVGSYVLVDRIGEGGMGQVFLARHRTFGRPAAIKVLRPDRRDNRRGRARFLREVRALGRLDHPNVVHAYDAGVIGRACYLVMEYVPGPDLAQVIASGERLPVGHVCEYARQAALGLHHMHERGLIHRDVKPGNVSLAEGGRVVKLLDVGLVKDRVAPDADGDALTQAGWLVGTADYASPEQVLNARSVGRRSDQYALGCTLYHLLAGEVPFTGGTPVSRALRRVTENARPISELCPDLPTGLSEVVGRLLAREPKGRFPSALAAAEALAPFAALLVKAADETIVHISTCPTLPTLPTIDGPAATESELHEEPEVAQQIGPSAG</sequence>
<dbReference type="Gene3D" id="1.10.510.10">
    <property type="entry name" value="Transferase(Phosphotransferase) domain 1"/>
    <property type="match status" value="1"/>
</dbReference>
<dbReference type="PANTHER" id="PTHR43289">
    <property type="entry name" value="MITOGEN-ACTIVATED PROTEIN KINASE KINASE KINASE 20-RELATED"/>
    <property type="match status" value="1"/>
</dbReference>
<keyword evidence="2 5" id="KW-0547">Nucleotide-binding</keyword>
<name>A0ABS5C3P9_9BACT</name>
<dbReference type="InterPro" id="IPR017441">
    <property type="entry name" value="Protein_kinase_ATP_BS"/>
</dbReference>
<dbReference type="InterPro" id="IPR011009">
    <property type="entry name" value="Kinase-like_dom_sf"/>
</dbReference>
<keyword evidence="8" id="KW-0723">Serine/threonine-protein kinase</keyword>
<keyword evidence="4 5" id="KW-0067">ATP-binding</keyword>
<evidence type="ECO:0000256" key="6">
    <source>
        <dbReference type="SAM" id="MobiDB-lite"/>
    </source>
</evidence>
<dbReference type="SUPFAM" id="SSF56112">
    <property type="entry name" value="Protein kinase-like (PK-like)"/>
    <property type="match status" value="1"/>
</dbReference>
<dbReference type="InterPro" id="IPR000719">
    <property type="entry name" value="Prot_kinase_dom"/>
</dbReference>
<dbReference type="SMART" id="SM00220">
    <property type="entry name" value="S_TKc"/>
    <property type="match status" value="1"/>
</dbReference>
<keyword evidence="9" id="KW-1185">Reference proteome</keyword>
<evidence type="ECO:0000313" key="9">
    <source>
        <dbReference type="Proteomes" id="UP000676565"/>
    </source>
</evidence>
<evidence type="ECO:0000256" key="4">
    <source>
        <dbReference type="ARBA" id="ARBA00022840"/>
    </source>
</evidence>
<keyword evidence="3 8" id="KW-0418">Kinase</keyword>
<gene>
    <name evidence="8" type="ORF">J8F10_34925</name>
</gene>